<gene>
    <name evidence="1" type="ORF">GA0070213_112179</name>
</gene>
<dbReference type="SUPFAM" id="SSF56059">
    <property type="entry name" value="Glutathione synthetase ATP-binding domain-like"/>
    <property type="match status" value="1"/>
</dbReference>
<sequence length="446" mass="47840">MLSDVVAAYAAGQRAGELPKDLSGIPVSTHFRRARQVDPLASRPFFVDRAEAARTADAVRSVFGLLDELTGVVFGGDRRAYGRMLGLTERQIDLVERTHRGGPAVFCRADLYHDGTSFHLLEMNASSALGGMYFTELNRGLLGDRGFAAFAARHGLGFVDPVASVAAAVRGYLGRPDARLRVGLIDWPSSFVASEPNLRAVAALLAESGIEAYAGHVGQVTADPSGLRLAGVRLDAVYRFFTLGEIERTPGGYDLVEPLVRAHEEGTVPLFLPLSQSLYGNKRSLGLLSAELDRLAPARTAAVADLLPWVRSLTDGEVRVGGAWRDMLAYCREHRTELVLKGAAGYGGNAVLPGWSTGRREWEAALSAALRTPHVVQRRVRPALHTVDDAPWSAVWGLYVVDGYAGCRVRTRPRADADVIALASYGACVFHRESAPPSTGATGGPS</sequence>
<proteinExistence type="predicted"/>
<dbReference type="EMBL" id="FMDM01000012">
    <property type="protein sequence ID" value="SCG72396.1"/>
    <property type="molecule type" value="Genomic_DNA"/>
</dbReference>
<organism evidence="1 2">
    <name type="scientific">Micromonospora humi</name>
    <dbReference type="NCBI Taxonomy" id="745366"/>
    <lineage>
        <taxon>Bacteria</taxon>
        <taxon>Bacillati</taxon>
        <taxon>Actinomycetota</taxon>
        <taxon>Actinomycetes</taxon>
        <taxon>Micromonosporales</taxon>
        <taxon>Micromonosporaceae</taxon>
        <taxon>Micromonospora</taxon>
    </lineage>
</organism>
<name>A0A1C5JQW8_9ACTN</name>
<dbReference type="STRING" id="745366.GA0070213_112179"/>
<dbReference type="Proteomes" id="UP000199360">
    <property type="component" value="Unassembled WGS sequence"/>
</dbReference>
<evidence type="ECO:0008006" key="3">
    <source>
        <dbReference type="Google" id="ProtNLM"/>
    </source>
</evidence>
<evidence type="ECO:0000313" key="2">
    <source>
        <dbReference type="Proteomes" id="UP000199360"/>
    </source>
</evidence>
<evidence type="ECO:0000313" key="1">
    <source>
        <dbReference type="EMBL" id="SCG72396.1"/>
    </source>
</evidence>
<reference evidence="2" key="1">
    <citation type="submission" date="2016-06" db="EMBL/GenBank/DDBJ databases">
        <authorList>
            <person name="Varghese N."/>
            <person name="Submissions Spin"/>
        </authorList>
    </citation>
    <scope>NUCLEOTIDE SEQUENCE [LARGE SCALE GENOMIC DNA]</scope>
    <source>
        <strain evidence="2">DSM 45647</strain>
    </source>
</reference>
<protein>
    <recommendedName>
        <fullName evidence="3">Glutathionylspermidine synthase preATP-grasp</fullName>
    </recommendedName>
</protein>
<keyword evidence="2" id="KW-1185">Reference proteome</keyword>
<accession>A0A1C5JQW8</accession>
<dbReference type="OrthoDB" id="8041036at2"/>
<dbReference type="AlphaFoldDB" id="A0A1C5JQW8"/>
<dbReference type="RefSeq" id="WP_091068130.1">
    <property type="nucleotide sequence ID" value="NZ_FMDM01000012.1"/>
</dbReference>